<dbReference type="InterPro" id="IPR001466">
    <property type="entry name" value="Beta-lactam-related"/>
</dbReference>
<comment type="caution">
    <text evidence="4">The sequence shown here is derived from an EMBL/GenBank/DDBJ whole genome shotgun (WGS) entry which is preliminary data.</text>
</comment>
<keyword evidence="2" id="KW-0472">Membrane</keyword>
<organism evidence="4 5">
    <name type="scientific">Chryseobacterium geocarposphaerae</name>
    <dbReference type="NCBI Taxonomy" id="1416776"/>
    <lineage>
        <taxon>Bacteria</taxon>
        <taxon>Pseudomonadati</taxon>
        <taxon>Bacteroidota</taxon>
        <taxon>Flavobacteriia</taxon>
        <taxon>Flavobacteriales</taxon>
        <taxon>Weeksellaceae</taxon>
        <taxon>Chryseobacterium group</taxon>
        <taxon>Chryseobacterium</taxon>
    </lineage>
</organism>
<sequence>MIKTGLNSIIFFITDYILKQMKIKFQSIFIFLISCYTTAQNISDKIDSIRIRYQIPALEIAVISSDSILDMKAFGTNKINSNVKVTLQNRFHLGSNTKAITSFIAADLVSQGKINWNTDFFHLFPELKTKQNHGRYLTLINLLNFKAQLAPFSYDTYIPESVIVTGTNQEQRYNIAKYLLTQKVVKKNNDDLYLTNLGYVLAGLMLEKVSNKNYHELVNDLNKKLNTDFRFGSPNIQDEQQTYGHNEQLVPLTEENVKLNWLLSAGNLNTTLPDYSSYIQNYLKGIEGKGIPFQKKTFEQLLFEFPTFSFGWFNKTGKEGNNYINNFGNANGFMSSVSIFKDKGIVVIIFSNLSSDSASEGIDLILEMLAKKYCN</sequence>
<dbReference type="Gene3D" id="3.40.710.10">
    <property type="entry name" value="DD-peptidase/beta-lactamase superfamily"/>
    <property type="match status" value="1"/>
</dbReference>
<dbReference type="PANTHER" id="PTHR46825:SF11">
    <property type="entry name" value="PENICILLIN-BINDING PROTEIN 4"/>
    <property type="match status" value="1"/>
</dbReference>
<evidence type="ECO:0000256" key="2">
    <source>
        <dbReference type="ARBA" id="ARBA00023136"/>
    </source>
</evidence>
<proteinExistence type="predicted"/>
<name>A0A2M9C6E7_9FLAO</name>
<dbReference type="PROSITE" id="PS51257">
    <property type="entry name" value="PROKAR_LIPOPROTEIN"/>
    <property type="match status" value="1"/>
</dbReference>
<reference evidence="4 5" key="1">
    <citation type="submission" date="2017-11" db="EMBL/GenBank/DDBJ databases">
        <title>Genomic Encyclopedia of Archaeal and Bacterial Type Strains, Phase II (KMG-II): From Individual Species to Whole Genera.</title>
        <authorList>
            <person name="Goeker M."/>
        </authorList>
    </citation>
    <scope>NUCLEOTIDE SEQUENCE [LARGE SCALE GENOMIC DNA]</scope>
    <source>
        <strain evidence="4 5">DSM 27617</strain>
    </source>
</reference>
<evidence type="ECO:0000313" key="4">
    <source>
        <dbReference type="EMBL" id="PJJ66389.1"/>
    </source>
</evidence>
<dbReference type="SUPFAM" id="SSF56601">
    <property type="entry name" value="beta-lactamase/transpeptidase-like"/>
    <property type="match status" value="1"/>
</dbReference>
<dbReference type="Proteomes" id="UP000228740">
    <property type="component" value="Unassembled WGS sequence"/>
</dbReference>
<dbReference type="InterPro" id="IPR050491">
    <property type="entry name" value="AmpC-like"/>
</dbReference>
<comment type="subcellular location">
    <subcellularLocation>
        <location evidence="1">Membrane</location>
    </subcellularLocation>
</comment>
<dbReference type="RefSeq" id="WP_100375187.1">
    <property type="nucleotide sequence ID" value="NZ_PGFD01000001.1"/>
</dbReference>
<dbReference type="InterPro" id="IPR012338">
    <property type="entry name" value="Beta-lactam/transpept-like"/>
</dbReference>
<dbReference type="PANTHER" id="PTHR46825">
    <property type="entry name" value="D-ALANYL-D-ALANINE-CARBOXYPEPTIDASE/ENDOPEPTIDASE AMPH"/>
    <property type="match status" value="1"/>
</dbReference>
<dbReference type="EMBL" id="PGFD01000001">
    <property type="protein sequence ID" value="PJJ66389.1"/>
    <property type="molecule type" value="Genomic_DNA"/>
</dbReference>
<dbReference type="GO" id="GO:0016020">
    <property type="term" value="C:membrane"/>
    <property type="evidence" value="ECO:0007669"/>
    <property type="project" value="UniProtKB-SubCell"/>
</dbReference>
<evidence type="ECO:0000259" key="3">
    <source>
        <dbReference type="Pfam" id="PF00144"/>
    </source>
</evidence>
<gene>
    <name evidence="4" type="ORF">CLV73_0364</name>
</gene>
<protein>
    <submittedName>
        <fullName evidence="4">CubicO group peptidase (Beta-lactamase class C family)</fullName>
    </submittedName>
</protein>
<feature type="domain" description="Beta-lactamase-related" evidence="3">
    <location>
        <begin position="45"/>
        <end position="364"/>
    </location>
</feature>
<evidence type="ECO:0000313" key="5">
    <source>
        <dbReference type="Proteomes" id="UP000228740"/>
    </source>
</evidence>
<dbReference type="AlphaFoldDB" id="A0A2M9C6E7"/>
<dbReference type="Pfam" id="PF00144">
    <property type="entry name" value="Beta-lactamase"/>
    <property type="match status" value="1"/>
</dbReference>
<evidence type="ECO:0000256" key="1">
    <source>
        <dbReference type="ARBA" id="ARBA00004370"/>
    </source>
</evidence>
<accession>A0A2M9C6E7</accession>
<dbReference type="OrthoDB" id="1522765at2"/>
<keyword evidence="5" id="KW-1185">Reference proteome</keyword>